<dbReference type="EMBL" id="BSXU01001281">
    <property type="protein sequence ID" value="GMG25724.1"/>
    <property type="molecule type" value="Genomic_DNA"/>
</dbReference>
<dbReference type="Proteomes" id="UP001165063">
    <property type="component" value="Unassembled WGS sequence"/>
</dbReference>
<evidence type="ECO:0000313" key="2">
    <source>
        <dbReference type="EMBL" id="GMG25724.1"/>
    </source>
</evidence>
<evidence type="ECO:0000256" key="1">
    <source>
        <dbReference type="SAM" id="MobiDB-lite"/>
    </source>
</evidence>
<comment type="caution">
    <text evidence="2">The sequence shown here is derived from an EMBL/GenBank/DDBJ whole genome shotgun (WGS) entry which is preliminary data.</text>
</comment>
<feature type="compositionally biased region" description="Acidic residues" evidence="1">
    <location>
        <begin position="101"/>
        <end position="119"/>
    </location>
</feature>
<keyword evidence="3" id="KW-1185">Reference proteome</keyword>
<proteinExistence type="predicted"/>
<sequence>MNCNFPTLISSCTDNTYSRKRSFDEDEEDQQENCFQLLNSRNSSTQFSGLYPVLGMNQNKKIQRNKITSVLHEKTVGIMMSASRELSLREKLQHELADSSMECDESDSDVSNNSEDDTPTEQHYYQRPFW</sequence>
<evidence type="ECO:0000313" key="3">
    <source>
        <dbReference type="Proteomes" id="UP001165063"/>
    </source>
</evidence>
<dbReference type="AlphaFoldDB" id="A0A9W6YYE4"/>
<name>A0A9W6YYE4_AMBMO</name>
<accession>A0A9W6YYE4</accession>
<reference evidence="2" key="1">
    <citation type="submission" date="2023-04" db="EMBL/GenBank/DDBJ databases">
        <title>Ambrosiozyma monospora NBRC 1965.</title>
        <authorList>
            <person name="Ichikawa N."/>
            <person name="Sato H."/>
            <person name="Tonouchi N."/>
        </authorList>
    </citation>
    <scope>NUCLEOTIDE SEQUENCE</scope>
    <source>
        <strain evidence="2">NBRC 1965</strain>
    </source>
</reference>
<gene>
    <name evidence="2" type="ORF">Amon01_000316300</name>
</gene>
<feature type="region of interest" description="Disordered" evidence="1">
    <location>
        <begin position="95"/>
        <end position="130"/>
    </location>
</feature>
<protein>
    <submittedName>
        <fullName evidence="2">Unnamed protein product</fullName>
    </submittedName>
</protein>
<organism evidence="2 3">
    <name type="scientific">Ambrosiozyma monospora</name>
    <name type="common">Yeast</name>
    <name type="synonym">Endomycopsis monosporus</name>
    <dbReference type="NCBI Taxonomy" id="43982"/>
    <lineage>
        <taxon>Eukaryota</taxon>
        <taxon>Fungi</taxon>
        <taxon>Dikarya</taxon>
        <taxon>Ascomycota</taxon>
        <taxon>Saccharomycotina</taxon>
        <taxon>Pichiomycetes</taxon>
        <taxon>Pichiales</taxon>
        <taxon>Pichiaceae</taxon>
        <taxon>Ambrosiozyma</taxon>
    </lineage>
</organism>
<dbReference type="OrthoDB" id="10629375at2759"/>